<name>W4M7M0_9BACT</name>
<accession>W4M7M0</accession>
<dbReference type="Proteomes" id="UP000019140">
    <property type="component" value="Unassembled WGS sequence"/>
</dbReference>
<protein>
    <submittedName>
        <fullName evidence="1">Uncharacterized protein</fullName>
    </submittedName>
</protein>
<evidence type="ECO:0000313" key="1">
    <source>
        <dbReference type="EMBL" id="ETX05911.1"/>
    </source>
</evidence>
<comment type="caution">
    <text evidence="1">The sequence shown here is derived from an EMBL/GenBank/DDBJ whole genome shotgun (WGS) entry which is preliminary data.</text>
</comment>
<reference evidence="1 2" key="1">
    <citation type="journal article" date="2014" name="Nature">
        <title>An environmental bacterial taxon with a large and distinct metabolic repertoire.</title>
        <authorList>
            <person name="Wilson M.C."/>
            <person name="Mori T."/>
            <person name="Ruckert C."/>
            <person name="Uria A.R."/>
            <person name="Helf M.J."/>
            <person name="Takada K."/>
            <person name="Gernert C."/>
            <person name="Steffens U.A."/>
            <person name="Heycke N."/>
            <person name="Schmitt S."/>
            <person name="Rinke C."/>
            <person name="Helfrich E.J."/>
            <person name="Brachmann A.O."/>
            <person name="Gurgui C."/>
            <person name="Wakimoto T."/>
            <person name="Kracht M."/>
            <person name="Crusemann M."/>
            <person name="Hentschel U."/>
            <person name="Abe I."/>
            <person name="Matsunaga S."/>
            <person name="Kalinowski J."/>
            <person name="Takeyama H."/>
            <person name="Piel J."/>
        </authorList>
    </citation>
    <scope>NUCLEOTIDE SEQUENCE [LARGE SCALE GENOMIC DNA]</scope>
    <source>
        <strain evidence="2">TSY2</strain>
    </source>
</reference>
<dbReference type="EMBL" id="AZHX01000837">
    <property type="protein sequence ID" value="ETX05911.1"/>
    <property type="molecule type" value="Genomic_DNA"/>
</dbReference>
<evidence type="ECO:0000313" key="2">
    <source>
        <dbReference type="Proteomes" id="UP000019140"/>
    </source>
</evidence>
<sequence length="152" mass="17031">METKRCLVLMPIGVTRRTEGPAFEAIYRHLFIPALQATGWPLEIFRGDDVMRSGMSLDEGRLWLQTPHLVLADVTTQHSGVIHDLALRAFLADRTILLSQDAADIPARFRDYRTILYKLTEAGMAHLHQALDQHLQDIFAPAPLSSSTPDGE</sequence>
<dbReference type="AlphaFoldDB" id="W4M7M0"/>
<proteinExistence type="predicted"/>
<keyword evidence="2" id="KW-1185">Reference proteome</keyword>
<gene>
    <name evidence="1" type="ORF">ETSY2_20230</name>
</gene>
<dbReference type="HOGENOM" id="CLU_1718983_0_0_7"/>
<organism evidence="1 2">
    <name type="scientific">Candidatus Entotheonella gemina</name>
    <dbReference type="NCBI Taxonomy" id="1429439"/>
    <lineage>
        <taxon>Bacteria</taxon>
        <taxon>Pseudomonadati</taxon>
        <taxon>Nitrospinota/Tectimicrobiota group</taxon>
        <taxon>Candidatus Tectimicrobiota</taxon>
        <taxon>Candidatus Entotheonellia</taxon>
        <taxon>Candidatus Entotheonellales</taxon>
        <taxon>Candidatus Entotheonellaceae</taxon>
        <taxon>Candidatus Entotheonella</taxon>
    </lineage>
</organism>